<reference evidence="3" key="1">
    <citation type="journal article" date="2019" name="Int. J. Syst. Evol. Microbiol.">
        <title>The Global Catalogue of Microorganisms (GCM) 10K type strain sequencing project: providing services to taxonomists for standard genome sequencing and annotation.</title>
        <authorList>
            <consortium name="The Broad Institute Genomics Platform"/>
            <consortium name="The Broad Institute Genome Sequencing Center for Infectious Disease"/>
            <person name="Wu L."/>
            <person name="Ma J."/>
        </authorList>
    </citation>
    <scope>NUCLEOTIDE SEQUENCE [LARGE SCALE GENOMIC DNA]</scope>
    <source>
        <strain evidence="3">JCM 16704</strain>
    </source>
</reference>
<dbReference type="RefSeq" id="WP_344672650.1">
    <property type="nucleotide sequence ID" value="NZ_BAAAZI010000001.1"/>
</dbReference>
<organism evidence="2 3">
    <name type="scientific">Sphingobacterium kyonggiense</name>
    <dbReference type="NCBI Taxonomy" id="714075"/>
    <lineage>
        <taxon>Bacteria</taxon>
        <taxon>Pseudomonadati</taxon>
        <taxon>Bacteroidota</taxon>
        <taxon>Sphingobacteriia</taxon>
        <taxon>Sphingobacteriales</taxon>
        <taxon>Sphingobacteriaceae</taxon>
        <taxon>Sphingobacterium</taxon>
    </lineage>
</organism>
<comment type="caution">
    <text evidence="2">The sequence shown here is derived from an EMBL/GenBank/DDBJ whole genome shotgun (WGS) entry which is preliminary data.</text>
</comment>
<gene>
    <name evidence="2" type="ORF">GCM10022216_00220</name>
</gene>
<dbReference type="InterPro" id="IPR031977">
    <property type="entry name" value="DUF4783"/>
</dbReference>
<feature type="transmembrane region" description="Helical" evidence="1">
    <location>
        <begin position="12"/>
        <end position="30"/>
    </location>
</feature>
<evidence type="ECO:0000313" key="2">
    <source>
        <dbReference type="EMBL" id="GAA4130803.1"/>
    </source>
</evidence>
<keyword evidence="1" id="KW-0812">Transmembrane</keyword>
<keyword evidence="3" id="KW-1185">Reference proteome</keyword>
<accession>A0ABP7Y5A5</accession>
<proteinExistence type="predicted"/>
<evidence type="ECO:0008006" key="4">
    <source>
        <dbReference type="Google" id="ProtNLM"/>
    </source>
</evidence>
<dbReference type="Gene3D" id="3.10.450.50">
    <property type="match status" value="1"/>
</dbReference>
<evidence type="ECO:0000256" key="1">
    <source>
        <dbReference type="SAM" id="Phobius"/>
    </source>
</evidence>
<keyword evidence="1" id="KW-0472">Membrane</keyword>
<sequence length="137" mass="15918">MERAFRGISFKFFISFMAIAVLPLLSFAYWQNDPSNELMDAFKNNNAKGISAYFGQNVSLSIKNDSGHYSKFQAELMLSDFFRSNKTQDIKKVQQTNRNNSSFYIVYQLKSSSGTYRLFFKFNHIDGESQITELRIE</sequence>
<keyword evidence="1" id="KW-1133">Transmembrane helix</keyword>
<dbReference type="Pfam" id="PF16022">
    <property type="entry name" value="DUF4783"/>
    <property type="match status" value="1"/>
</dbReference>
<dbReference type="Proteomes" id="UP001500101">
    <property type="component" value="Unassembled WGS sequence"/>
</dbReference>
<evidence type="ECO:0000313" key="3">
    <source>
        <dbReference type="Proteomes" id="UP001500101"/>
    </source>
</evidence>
<name>A0ABP7Y5A5_9SPHI</name>
<protein>
    <recommendedName>
        <fullName evidence="4">DUF4783 domain-containing protein</fullName>
    </recommendedName>
</protein>
<dbReference type="EMBL" id="BAAAZI010000001">
    <property type="protein sequence ID" value="GAA4130803.1"/>
    <property type="molecule type" value="Genomic_DNA"/>
</dbReference>